<accession>W6QDK3</accession>
<reference evidence="1" key="1">
    <citation type="journal article" date="2014" name="Nat. Commun.">
        <title>Multiple recent horizontal transfers of a large genomic region in cheese making fungi.</title>
        <authorList>
            <person name="Cheeseman K."/>
            <person name="Ropars J."/>
            <person name="Renault P."/>
            <person name="Dupont J."/>
            <person name="Gouzy J."/>
            <person name="Branca A."/>
            <person name="Abraham A.L."/>
            <person name="Ceppi M."/>
            <person name="Conseiller E."/>
            <person name="Debuchy R."/>
            <person name="Malagnac F."/>
            <person name="Goarin A."/>
            <person name="Silar P."/>
            <person name="Lacoste S."/>
            <person name="Sallet E."/>
            <person name="Bensimon A."/>
            <person name="Giraud T."/>
            <person name="Brygoo Y."/>
        </authorList>
    </citation>
    <scope>NUCLEOTIDE SEQUENCE [LARGE SCALE GENOMIC DNA]</scope>
    <source>
        <strain evidence="1">FM164</strain>
    </source>
</reference>
<name>W6QDK3_PENRF</name>
<dbReference type="Proteomes" id="UP000030686">
    <property type="component" value="Unassembled WGS sequence"/>
</dbReference>
<evidence type="ECO:0000313" key="2">
    <source>
        <dbReference type="Proteomes" id="UP000030686"/>
    </source>
</evidence>
<organism evidence="1 2">
    <name type="scientific">Penicillium roqueforti (strain FM164)</name>
    <dbReference type="NCBI Taxonomy" id="1365484"/>
    <lineage>
        <taxon>Eukaryota</taxon>
        <taxon>Fungi</taxon>
        <taxon>Dikarya</taxon>
        <taxon>Ascomycota</taxon>
        <taxon>Pezizomycotina</taxon>
        <taxon>Eurotiomycetes</taxon>
        <taxon>Eurotiomycetidae</taxon>
        <taxon>Eurotiales</taxon>
        <taxon>Aspergillaceae</taxon>
        <taxon>Penicillium</taxon>
    </lineage>
</organism>
<keyword evidence="2" id="KW-1185">Reference proteome</keyword>
<proteinExistence type="predicted"/>
<dbReference type="EMBL" id="HG792015">
    <property type="protein sequence ID" value="CDM27687.1"/>
    <property type="molecule type" value="Genomic_DNA"/>
</dbReference>
<protein>
    <submittedName>
        <fullName evidence="1">Genomic scaffold, ProqFM164S01</fullName>
    </submittedName>
</protein>
<dbReference type="AlphaFoldDB" id="W6QDK3"/>
<sequence>MTTADPLIAHLVIPRHCAPYGAQDRFNITGASRSRTQVSIILTRAKYKLDYSVLGTGDDP</sequence>
<evidence type="ECO:0000313" key="1">
    <source>
        <dbReference type="EMBL" id="CDM27687.1"/>
    </source>
</evidence>
<gene>
    <name evidence="1" type="ORF">PROQFM164_S01g001498</name>
</gene>